<feature type="signal peptide" evidence="1">
    <location>
        <begin position="1"/>
        <end position="26"/>
    </location>
</feature>
<accession>A0ABV8HU23</accession>
<proteinExistence type="predicted"/>
<evidence type="ECO:0000256" key="1">
    <source>
        <dbReference type="SAM" id="SignalP"/>
    </source>
</evidence>
<name>A0ABV8HU23_9ACTN</name>
<dbReference type="Proteomes" id="UP001595765">
    <property type="component" value="Unassembled WGS sequence"/>
</dbReference>
<reference evidence="3" key="1">
    <citation type="journal article" date="2019" name="Int. J. Syst. Evol. Microbiol.">
        <title>The Global Catalogue of Microorganisms (GCM) 10K type strain sequencing project: providing services to taxonomists for standard genome sequencing and annotation.</title>
        <authorList>
            <consortium name="The Broad Institute Genomics Platform"/>
            <consortium name="The Broad Institute Genome Sequencing Center for Infectious Disease"/>
            <person name="Wu L."/>
            <person name="Ma J."/>
        </authorList>
    </citation>
    <scope>NUCLEOTIDE SEQUENCE [LARGE SCALE GENOMIC DNA]</scope>
    <source>
        <strain evidence="3">CGMCC 4.7237</strain>
    </source>
</reference>
<keyword evidence="1" id="KW-0732">Signal</keyword>
<dbReference type="InterPro" id="IPR006311">
    <property type="entry name" value="TAT_signal"/>
</dbReference>
<comment type="caution">
    <text evidence="2">The sequence shown here is derived from an EMBL/GenBank/DDBJ whole genome shotgun (WGS) entry which is preliminary data.</text>
</comment>
<sequence>MRIARTRRRAVLGSAALIMSAASAVAAAPAVFADTAPAETVREVVTGDDGRLTVQFTGGAQPRLLDVDVLSSTAADASTLLSITDFDGATTADPVRLPAGTAYRSYPVDIDYQLADGTVVHWSDAENYFTARLNYVMHDYVASFTTDRTSTDYDNRAVVLSGHLDAFDPATGRVVPAGHGQSVRLMWSELGAPWDWWPHNTVVTTDQNGDFRLPVMVRGTLLGANATATGASGDETSVPTTVTAPDVPAVPATYRISSAPSVTRLHKGASFTVKGKVERLTATGWKPFVGVPVVTSTLDPDNGHYMVLHKLGETTTGADGGFSYPVVAARTTTLHTYVRPTPYLPPVVQNVATVHVPTPGSITLPAWSIDDHAVVTTTGRLTGDASGQSLWLQYSPNGKSGWGDVAHITTGAAHGGYSSFLLRTDRHHPDGYYRVVHAESAQMLGLVTPAHRLTRVSTRVAIVRRQPTRPQNADSNVLTFVSVRELTPKGWVPYKHASVALVYRSTGKPAYTRTWYGSTDAAGHFMFSTAAWGDGTWGAYLRPDSKHFSTATKLLYVDVLH</sequence>
<gene>
    <name evidence="2" type="ORF">ACFO3J_22960</name>
</gene>
<feature type="chain" id="PRO_5046477438" evidence="1">
    <location>
        <begin position="27"/>
        <end position="561"/>
    </location>
</feature>
<protein>
    <submittedName>
        <fullName evidence="2">Uncharacterized protein</fullName>
    </submittedName>
</protein>
<dbReference type="EMBL" id="JBHSBB010000014">
    <property type="protein sequence ID" value="MFC4034315.1"/>
    <property type="molecule type" value="Genomic_DNA"/>
</dbReference>
<dbReference type="PROSITE" id="PS51318">
    <property type="entry name" value="TAT"/>
    <property type="match status" value="1"/>
</dbReference>
<keyword evidence="3" id="KW-1185">Reference proteome</keyword>
<evidence type="ECO:0000313" key="2">
    <source>
        <dbReference type="EMBL" id="MFC4034315.1"/>
    </source>
</evidence>
<evidence type="ECO:0000313" key="3">
    <source>
        <dbReference type="Proteomes" id="UP001595765"/>
    </source>
</evidence>
<dbReference type="RefSeq" id="WP_386432230.1">
    <property type="nucleotide sequence ID" value="NZ_JBHSBB010000014.1"/>
</dbReference>
<organism evidence="2 3">
    <name type="scientific">Streptomyces polygonati</name>
    <dbReference type="NCBI Taxonomy" id="1617087"/>
    <lineage>
        <taxon>Bacteria</taxon>
        <taxon>Bacillati</taxon>
        <taxon>Actinomycetota</taxon>
        <taxon>Actinomycetes</taxon>
        <taxon>Kitasatosporales</taxon>
        <taxon>Streptomycetaceae</taxon>
        <taxon>Streptomyces</taxon>
    </lineage>
</organism>